<accession>A0ACD4DED3</accession>
<gene>
    <name evidence="1" type="ORF">OED52_15310</name>
</gene>
<organism evidence="1 2">
    <name type="scientific">Rhodococcus sacchari</name>
    <dbReference type="NCBI Taxonomy" id="2962047"/>
    <lineage>
        <taxon>Bacteria</taxon>
        <taxon>Bacillati</taxon>
        <taxon>Actinomycetota</taxon>
        <taxon>Actinomycetes</taxon>
        <taxon>Mycobacteriales</taxon>
        <taxon>Nocardiaceae</taxon>
        <taxon>Rhodococcus</taxon>
    </lineage>
</organism>
<evidence type="ECO:0000313" key="1">
    <source>
        <dbReference type="EMBL" id="UYP18028.1"/>
    </source>
</evidence>
<dbReference type="EMBL" id="CP107551">
    <property type="protein sequence ID" value="UYP18028.1"/>
    <property type="molecule type" value="Genomic_DNA"/>
</dbReference>
<keyword evidence="2" id="KW-1185">Reference proteome</keyword>
<name>A0ACD4DED3_9NOCA</name>
<proteinExistence type="predicted"/>
<sequence>MQLRGFRIELGEVEAALLQVEGVAQSVAAVVVDERLGERLVGYVVPRTGCAVDAAAAIEASGRFLPEYMVPDAVVVLEALPLTANGKLDRRALPAPEFTSSSEFRAVSSPVEEIVAGVFAEVLGVERVGADDSFFALGGNSLLATKVAARLGAAFDTKVPVRTLFEAPTVEQLAVAIGTVTETVSRPPITAGDRPERIPLSLAQQRMWFLNQMDTTSPVYNIPMALRLKGALDRDAIDAAVADLVARHESLRTRYPSDQDGPYQEVLAPEEAGLSVGHVRVDSESDLFEQAATMLNEGFDVTQRPPVRVRLFELGAEDHVLAFVVHHITADGESMAPLGRDMMTAYLARTRDAAPGWKPLPVQYADYALWQRTVMGDESDDESLVARQLAYWRDALAGMPQQIDLPTDRPRTSNPSPAGGSVRFTVGADVQERLTALARAHNATLFMVVHSALAVLVTRLSGARDFAIGTPVAGRGISELDDLVGMFVNTLPLRTSLDPSLPFAELVDRVRTADLEALDNADLPFERIVDEVVPKGTAAPLIQVVLSVEPMGQAEFTLPGLTIEPLQGGAPTAKFDLQLTLADNGNGFVGEWIYAADLFDRATVEKLSDRFVRVLDAVTTDSSVPVGDVEILSDEERRALTSGAAEQETGTSGRSTRVVSQLFTANVEQDPEAPAVSVDGDEVTYREIDRRSSQIARLLIEEGIGTGDVVGVVLDGSVDGVCALWAVLKSGAAFLVLDPSGEPLPEATPAVELVLSRGAVTGHPRILDLTDPAVEARVDEASAAQVTYTDRLRGLTPDDPAWVHVSGSRVGVVDHGSLAGWLENSQERFGVTYESRLFYGGSGEGHGKALTPLLAGAAGAAYVTTGNGNGSGDDLTDVLADEWVTHAVVGSDAPGKVDTTSLDDLECFIVEDTDTPAEDGSGAVDVVALGSWSAHFGK</sequence>
<evidence type="ECO:0000313" key="2">
    <source>
        <dbReference type="Proteomes" id="UP001156484"/>
    </source>
</evidence>
<reference evidence="1" key="1">
    <citation type="submission" date="2022-10" db="EMBL/GenBank/DDBJ databases">
        <title>Rhodococcus ferula Z13 complete genome.</title>
        <authorList>
            <person name="Long X."/>
            <person name="Zang M."/>
        </authorList>
    </citation>
    <scope>NUCLEOTIDE SEQUENCE</scope>
    <source>
        <strain evidence="1">Z13</strain>
    </source>
</reference>
<protein>
    <submittedName>
        <fullName evidence="1">Condensation domain-containing protein</fullName>
    </submittedName>
</protein>
<dbReference type="Proteomes" id="UP001156484">
    <property type="component" value="Chromosome"/>
</dbReference>